<dbReference type="InterPro" id="IPR058591">
    <property type="entry name" value="Gtf3_N"/>
</dbReference>
<dbReference type="InterPro" id="IPR043676">
    <property type="entry name" value="Gtf3"/>
</dbReference>
<dbReference type="Pfam" id="PF26334">
    <property type="entry name" value="Gtf3_N"/>
    <property type="match status" value="1"/>
</dbReference>
<dbReference type="Pfam" id="PF26337">
    <property type="entry name" value="Gtf3_C"/>
    <property type="match status" value="1"/>
</dbReference>
<evidence type="ECO:0000313" key="9">
    <source>
        <dbReference type="EMBL" id="SUN62318.1"/>
    </source>
</evidence>
<dbReference type="UniPathway" id="UPA00378"/>
<comment type="caution">
    <text evidence="5">Lacks conserved residue(s) required for the propagation of feature annotation.</text>
</comment>
<name>A0A380KBL4_9STRE</name>
<sequence length="330" mass="37819">MRVYITNINGMAGAAQIGQNMVMDVASSLGYRELGIYAYNMQADSEIELNKRLDGILAGLHRGDVVVVQLPTWNSTAFDEKLLSRIRLFGVKLVIFIHDVVPLMFASNFYLMERVIAMYNQADVLIAPSQAMVDKLREHGLTTQKVVLQRMWDNPTELPMYPAHFERKIHFPGNPERFPFVREWRFDVPLHVYGTNEDLPEQVVKEAWRPNDELMMDLSRGGFGLVWMAEHDKDYMKLYCPYKLGTFLTAGIPVIVERGIANQDIIEENKLGLVVDSLEEAAELVKQLPEETYQQLVANVRGFNPLLRNGYFTRRLLIEAICAVYDKTEN</sequence>
<comment type="pathway">
    <text evidence="1 5">Protein modification; protein glycosylation.</text>
</comment>
<evidence type="ECO:0000256" key="5">
    <source>
        <dbReference type="HAMAP-Rule" id="MF_00841"/>
    </source>
</evidence>
<dbReference type="SUPFAM" id="SSF53756">
    <property type="entry name" value="UDP-Glycosyltransferase/glycogen phosphorylase"/>
    <property type="match status" value="1"/>
</dbReference>
<dbReference type="HAMAP" id="MF_00841">
    <property type="entry name" value="Gtf3"/>
    <property type="match status" value="1"/>
</dbReference>
<keyword evidence="6" id="KW-0812">Transmembrane</keyword>
<keyword evidence="6" id="KW-0472">Membrane</keyword>
<dbReference type="InterPro" id="IPR058592">
    <property type="entry name" value="Gtf3_C"/>
</dbReference>
<protein>
    <recommendedName>
        <fullName evidence="5">Glucosyltransferase 3</fullName>
        <ecNumber evidence="5">2.4.1.-</ecNumber>
    </recommendedName>
</protein>
<dbReference type="GO" id="GO:0035251">
    <property type="term" value="F:UDP-glucosyltransferase activity"/>
    <property type="evidence" value="ECO:0007669"/>
    <property type="project" value="UniProtKB-UniRule"/>
</dbReference>
<gene>
    <name evidence="5" type="primary">gtf3</name>
    <name evidence="9" type="ORF">NCTC12224_01816</name>
</gene>
<feature type="domain" description="Glucosyltransferase 3-like C-terminal" evidence="8">
    <location>
        <begin position="169"/>
        <end position="320"/>
    </location>
</feature>
<dbReference type="AlphaFoldDB" id="A0A380KBL4"/>
<comment type="subunit">
    <text evidence="5">Homotetramer; a dimer of dimers.</text>
</comment>
<keyword evidence="4 5" id="KW-0547">Nucleotide-binding</keyword>
<comment type="function">
    <text evidence="5">Required for polymorphic O-glycosylation of the serine-rich repeat protein in this bacteria. Catalyzes the second step in glycosylation by transferring glucose from UDP-glucose to the terminal GlcNAc moiety of the 3-O-(N-acetyl-alpha-D-glucosaminyl)-L-seryl-[protein] resulting from the first glycosylation step.</text>
</comment>
<feature type="binding site" evidence="5">
    <location>
        <position position="177"/>
    </location>
    <ligand>
        <name>UDP</name>
        <dbReference type="ChEBI" id="CHEBI:58223"/>
    </ligand>
</feature>
<comment type="similarity">
    <text evidence="5">Belongs to the Gtf3 glucosyltransferase family.</text>
</comment>
<evidence type="ECO:0000256" key="1">
    <source>
        <dbReference type="ARBA" id="ARBA00004922"/>
    </source>
</evidence>
<dbReference type="Gene3D" id="3.40.50.2000">
    <property type="entry name" value="Glycogen Phosphorylase B"/>
    <property type="match status" value="2"/>
</dbReference>
<comment type="domain">
    <text evidence="5">Dimerizes via the C-terminus; dimerization is required for tetramer formation. Binds protein substrate via an exposed loop in the N-terminus.</text>
</comment>
<evidence type="ECO:0000259" key="8">
    <source>
        <dbReference type="Pfam" id="PF26337"/>
    </source>
</evidence>
<proteinExistence type="inferred from homology"/>
<evidence type="ECO:0000256" key="2">
    <source>
        <dbReference type="ARBA" id="ARBA00022676"/>
    </source>
</evidence>
<organism evidence="9 10">
    <name type="scientific">Streptococcus hyointestinalis</name>
    <dbReference type="NCBI Taxonomy" id="1337"/>
    <lineage>
        <taxon>Bacteria</taxon>
        <taxon>Bacillati</taxon>
        <taxon>Bacillota</taxon>
        <taxon>Bacilli</taxon>
        <taxon>Lactobacillales</taxon>
        <taxon>Streptococcaceae</taxon>
        <taxon>Streptococcus</taxon>
    </lineage>
</organism>
<keyword evidence="6" id="KW-1133">Transmembrane helix</keyword>
<dbReference type="Proteomes" id="UP000254924">
    <property type="component" value="Unassembled WGS sequence"/>
</dbReference>
<keyword evidence="3 5" id="KW-0808">Transferase</keyword>
<accession>A0A380KBL4</accession>
<feature type="binding site" evidence="5">
    <location>
        <begin position="241"/>
        <end position="246"/>
    </location>
    <ligand>
        <name>UDP</name>
        <dbReference type="ChEBI" id="CHEBI:58223"/>
    </ligand>
</feature>
<feature type="transmembrane region" description="Helical" evidence="6">
    <location>
        <begin position="89"/>
        <end position="111"/>
    </location>
</feature>
<dbReference type="GO" id="GO:0000166">
    <property type="term" value="F:nucleotide binding"/>
    <property type="evidence" value="ECO:0007669"/>
    <property type="project" value="UniProtKB-KW"/>
</dbReference>
<dbReference type="EC" id="2.4.1.-" evidence="5"/>
<reference evidence="9 10" key="1">
    <citation type="submission" date="2018-06" db="EMBL/GenBank/DDBJ databases">
        <authorList>
            <consortium name="Pathogen Informatics"/>
            <person name="Doyle S."/>
        </authorList>
    </citation>
    <scope>NUCLEOTIDE SEQUENCE [LARGE SCALE GENOMIC DNA]</scope>
    <source>
        <strain evidence="9 10">NCTC12224</strain>
    </source>
</reference>
<feature type="domain" description="Glucosyltransferase 3-like N-terminal" evidence="7">
    <location>
        <begin position="3"/>
        <end position="151"/>
    </location>
</feature>
<dbReference type="PIRSF" id="PIRSF007023">
    <property type="entry name" value="UDP-Galf_transf"/>
    <property type="match status" value="1"/>
</dbReference>
<evidence type="ECO:0000256" key="4">
    <source>
        <dbReference type="ARBA" id="ARBA00022741"/>
    </source>
</evidence>
<evidence type="ECO:0000259" key="7">
    <source>
        <dbReference type="Pfam" id="PF26334"/>
    </source>
</evidence>
<dbReference type="EMBL" id="UHFN01000007">
    <property type="protein sequence ID" value="SUN62318.1"/>
    <property type="molecule type" value="Genomic_DNA"/>
</dbReference>
<evidence type="ECO:0000256" key="6">
    <source>
        <dbReference type="SAM" id="Phobius"/>
    </source>
</evidence>
<evidence type="ECO:0000256" key="3">
    <source>
        <dbReference type="ARBA" id="ARBA00022679"/>
    </source>
</evidence>
<keyword evidence="10" id="KW-1185">Reference proteome</keyword>
<evidence type="ECO:0000313" key="10">
    <source>
        <dbReference type="Proteomes" id="UP000254924"/>
    </source>
</evidence>
<keyword evidence="2 5" id="KW-0328">Glycosyltransferase</keyword>